<dbReference type="AlphaFoldDB" id="A0A8S3DZV0"/>
<comment type="caution">
    <text evidence="2">The sequence shown here is derived from an EMBL/GenBank/DDBJ whole genome shotgun (WGS) entry which is preliminary data.</text>
</comment>
<name>A0A8S3DZV0_9BILA</name>
<proteinExistence type="predicted"/>
<feature type="compositionally biased region" description="Low complexity" evidence="1">
    <location>
        <begin position="26"/>
        <end position="43"/>
    </location>
</feature>
<protein>
    <submittedName>
        <fullName evidence="2">Uncharacterized protein</fullName>
    </submittedName>
</protein>
<dbReference type="EMBL" id="CAJOBI010224023">
    <property type="protein sequence ID" value="CAF5048567.1"/>
    <property type="molecule type" value="Genomic_DNA"/>
</dbReference>
<sequence length="67" mass="7405">VATIFPPAPSLSKRHFQQQDIKPVVVTSSIPPPSTSSSSSHIPLDNPKVTIGKLNQLFRERQKRNSL</sequence>
<evidence type="ECO:0000313" key="2">
    <source>
        <dbReference type="EMBL" id="CAF5048567.1"/>
    </source>
</evidence>
<feature type="non-terminal residue" evidence="2">
    <location>
        <position position="1"/>
    </location>
</feature>
<evidence type="ECO:0000256" key="1">
    <source>
        <dbReference type="SAM" id="MobiDB-lite"/>
    </source>
</evidence>
<dbReference type="Proteomes" id="UP000676336">
    <property type="component" value="Unassembled WGS sequence"/>
</dbReference>
<feature type="region of interest" description="Disordered" evidence="1">
    <location>
        <begin position="26"/>
        <end position="47"/>
    </location>
</feature>
<accession>A0A8S3DZV0</accession>
<gene>
    <name evidence="2" type="ORF">SMN809_LOCUS59063</name>
</gene>
<evidence type="ECO:0000313" key="3">
    <source>
        <dbReference type="Proteomes" id="UP000676336"/>
    </source>
</evidence>
<reference evidence="2" key="1">
    <citation type="submission" date="2021-02" db="EMBL/GenBank/DDBJ databases">
        <authorList>
            <person name="Nowell W R."/>
        </authorList>
    </citation>
    <scope>NUCLEOTIDE SEQUENCE</scope>
</reference>
<organism evidence="2 3">
    <name type="scientific">Rotaria magnacalcarata</name>
    <dbReference type="NCBI Taxonomy" id="392030"/>
    <lineage>
        <taxon>Eukaryota</taxon>
        <taxon>Metazoa</taxon>
        <taxon>Spiralia</taxon>
        <taxon>Gnathifera</taxon>
        <taxon>Rotifera</taxon>
        <taxon>Eurotatoria</taxon>
        <taxon>Bdelloidea</taxon>
        <taxon>Philodinida</taxon>
        <taxon>Philodinidae</taxon>
        <taxon>Rotaria</taxon>
    </lineage>
</organism>